<dbReference type="SUPFAM" id="SSF57701">
    <property type="entry name" value="Zn2/Cys6 DNA-binding domain"/>
    <property type="match status" value="1"/>
</dbReference>
<dbReference type="EMBL" id="ANPB02000005">
    <property type="protein sequence ID" value="KAF4482860.1"/>
    <property type="molecule type" value="Genomic_DNA"/>
</dbReference>
<dbReference type="SMART" id="SM00066">
    <property type="entry name" value="GAL4"/>
    <property type="match status" value="1"/>
</dbReference>
<organism evidence="4 5">
    <name type="scientific">Colletotrichum fructicola (strain Nara gc5)</name>
    <name type="common">Anthracnose fungus</name>
    <name type="synonym">Colletotrichum gloeosporioides (strain Nara gc5)</name>
    <dbReference type="NCBI Taxonomy" id="1213859"/>
    <lineage>
        <taxon>Eukaryota</taxon>
        <taxon>Fungi</taxon>
        <taxon>Dikarya</taxon>
        <taxon>Ascomycota</taxon>
        <taxon>Pezizomycotina</taxon>
        <taxon>Sordariomycetes</taxon>
        <taxon>Hypocreomycetidae</taxon>
        <taxon>Glomerellales</taxon>
        <taxon>Glomerellaceae</taxon>
        <taxon>Colletotrichum</taxon>
        <taxon>Colletotrichum gloeosporioides species complex</taxon>
    </lineage>
</organism>
<feature type="region of interest" description="Disordered" evidence="2">
    <location>
        <begin position="1"/>
        <end position="26"/>
    </location>
</feature>
<dbReference type="InParanoid" id="A0A7J6J3H1"/>
<proteinExistence type="predicted"/>
<dbReference type="AlphaFoldDB" id="A0A7J6J3H1"/>
<dbReference type="InterPro" id="IPR036864">
    <property type="entry name" value="Zn2-C6_fun-type_DNA-bd_sf"/>
</dbReference>
<dbReference type="Pfam" id="PF00172">
    <property type="entry name" value="Zn_clus"/>
    <property type="match status" value="1"/>
</dbReference>
<evidence type="ECO:0000259" key="3">
    <source>
        <dbReference type="PROSITE" id="PS50048"/>
    </source>
</evidence>
<dbReference type="GO" id="GO:0001228">
    <property type="term" value="F:DNA-binding transcription activator activity, RNA polymerase II-specific"/>
    <property type="evidence" value="ECO:0007669"/>
    <property type="project" value="TreeGrafter"/>
</dbReference>
<evidence type="ECO:0000313" key="4">
    <source>
        <dbReference type="EMBL" id="KAF4482860.1"/>
    </source>
</evidence>
<dbReference type="RefSeq" id="XP_031883714.1">
    <property type="nucleotide sequence ID" value="XM_032019356.1"/>
</dbReference>
<dbReference type="CDD" id="cd00067">
    <property type="entry name" value="GAL4"/>
    <property type="match status" value="1"/>
</dbReference>
<dbReference type="GeneID" id="43603582"/>
<reference evidence="4 5" key="1">
    <citation type="submission" date="2012-08" db="EMBL/GenBank/DDBJ databases">
        <authorList>
            <person name="Gan P.H.P."/>
            <person name="Ikeda K."/>
            <person name="Irieda H."/>
            <person name="Narusaka M."/>
            <person name="O'Connell R.J."/>
            <person name="Narusaka Y."/>
            <person name="Takano Y."/>
            <person name="Kubo Y."/>
            <person name="Shirasu K."/>
        </authorList>
    </citation>
    <scope>NUCLEOTIDE SEQUENCE [LARGE SCALE GENOMIC DNA]</scope>
    <source>
        <strain evidence="4 5">Nara gc5</strain>
    </source>
</reference>
<dbReference type="Pfam" id="PF11951">
    <property type="entry name" value="Fungal_trans_2"/>
    <property type="match status" value="1"/>
</dbReference>
<dbReference type="PANTHER" id="PTHR47784">
    <property type="entry name" value="STEROL UPTAKE CONTROL PROTEIN 2"/>
    <property type="match status" value="1"/>
</dbReference>
<dbReference type="OrthoDB" id="416217at2759"/>
<dbReference type="PROSITE" id="PS00463">
    <property type="entry name" value="ZN2_CY6_FUNGAL_1"/>
    <property type="match status" value="1"/>
</dbReference>
<dbReference type="GO" id="GO:0008270">
    <property type="term" value="F:zinc ion binding"/>
    <property type="evidence" value="ECO:0007669"/>
    <property type="project" value="InterPro"/>
</dbReference>
<feature type="domain" description="Zn(2)-C6 fungal-type" evidence="3">
    <location>
        <begin position="28"/>
        <end position="58"/>
    </location>
</feature>
<dbReference type="PROSITE" id="PS50048">
    <property type="entry name" value="ZN2_CY6_FUNGAL_2"/>
    <property type="match status" value="1"/>
</dbReference>
<dbReference type="Proteomes" id="UP000011096">
    <property type="component" value="Unassembled WGS sequence"/>
</dbReference>
<dbReference type="InterPro" id="IPR053157">
    <property type="entry name" value="Sterol_Uptake_Regulator"/>
</dbReference>
<keyword evidence="5" id="KW-1185">Reference proteome</keyword>
<dbReference type="InterPro" id="IPR001138">
    <property type="entry name" value="Zn2Cys6_DnaBD"/>
</dbReference>
<evidence type="ECO:0000313" key="5">
    <source>
        <dbReference type="Proteomes" id="UP000011096"/>
    </source>
</evidence>
<name>A0A7J6J3H1_COLFN</name>
<gene>
    <name evidence="4" type="ORF">CGGC5_v009924</name>
</gene>
<comment type="caution">
    <text evidence="4">The sequence shown here is derived from an EMBL/GenBank/DDBJ whole genome shotgun (WGS) entry which is preliminary data.</text>
</comment>
<dbReference type="InterPro" id="IPR021858">
    <property type="entry name" value="Fun_TF"/>
</dbReference>
<dbReference type="PANTHER" id="PTHR47784:SF5">
    <property type="entry name" value="STEROL UPTAKE CONTROL PROTEIN 2"/>
    <property type="match status" value="1"/>
</dbReference>
<accession>A0A7J6J3H1</accession>
<keyword evidence="1" id="KW-0539">Nucleus</keyword>
<protein>
    <submittedName>
        <fullName evidence="4">Sterol uptake control protein 2</fullName>
    </submittedName>
</protein>
<sequence>MTRTESNDNGAFMGSKGIRRSHQKSRGGCSFCKRRRIKCDERKPSCTNCVKRSLWCSLNTTPSPASTPEHAAQATTVFEPLPGNQATEEFDESAFTLVVQDLQLFHHFCSITSTTFGPTPHVQQFWSITVAQMSFSHPFLLRAILAIGGLHMNHLRQTSSEASGWYKTKATAHWQAAVRLATPRLAAIDAESCDPLFIFAMLSCLQTFALGPQPGNFLLFTDDSGMEWPIFFRGLRTVAEASVLFGMTEPARPLAFMYGIAKLNLETLPRDEPVTSWGTALRNLRQIMMNEVSGEEERAVYQDALYRLRAGFAAVFGDSDTVRGANSQVVFAWLYHVSEDFVGRLQARQNLALVFFAYFAVLIKQIDGVWMIKGWPDHLIAGIYHTLVPATRLWIRWPMERIGWFPPP</sequence>
<dbReference type="Gene3D" id="4.10.240.10">
    <property type="entry name" value="Zn(2)-C6 fungal-type DNA-binding domain"/>
    <property type="match status" value="1"/>
</dbReference>
<evidence type="ECO:0000256" key="2">
    <source>
        <dbReference type="SAM" id="MobiDB-lite"/>
    </source>
</evidence>
<evidence type="ECO:0000256" key="1">
    <source>
        <dbReference type="ARBA" id="ARBA00023242"/>
    </source>
</evidence>
<reference evidence="4 5" key="2">
    <citation type="submission" date="2020-04" db="EMBL/GenBank/DDBJ databases">
        <title>Genome sequencing and assembly of multiple isolates from the Colletotrichum gloeosporioides species complex.</title>
        <authorList>
            <person name="Gan P."/>
            <person name="Shirasu K."/>
        </authorList>
    </citation>
    <scope>NUCLEOTIDE SEQUENCE [LARGE SCALE GENOMIC DNA]</scope>
    <source>
        <strain evidence="4 5">Nara gc5</strain>
    </source>
</reference>